<dbReference type="RefSeq" id="WP_069679004.1">
    <property type="nucleotide sequence ID" value="NZ_CP017253.2"/>
</dbReference>
<keyword evidence="11" id="KW-0346">Stress response</keyword>
<dbReference type="Gene3D" id="1.10.8.60">
    <property type="match status" value="1"/>
</dbReference>
<reference evidence="14" key="1">
    <citation type="submission" date="2016-09" db="EMBL/GenBank/DDBJ databases">
        <title>Genomics of Clostridium taeniosporum, an organism which forms endospores with ribbon-like appendages.</title>
        <authorList>
            <person name="Walker J.R."/>
        </authorList>
    </citation>
    <scope>NUCLEOTIDE SEQUENCE [LARGE SCALE GENOMIC DNA]</scope>
    <source>
        <strain evidence="14">1/k</strain>
    </source>
</reference>
<dbReference type="PROSITE" id="PS00870">
    <property type="entry name" value="CLPAB_1"/>
    <property type="match status" value="1"/>
</dbReference>
<dbReference type="InterPro" id="IPR036628">
    <property type="entry name" value="Clp_N_dom_sf"/>
</dbReference>
<dbReference type="InterPro" id="IPR004176">
    <property type="entry name" value="Clp_R_N"/>
</dbReference>
<dbReference type="SMART" id="SM00382">
    <property type="entry name" value="AAA"/>
    <property type="match status" value="2"/>
</dbReference>
<dbReference type="GO" id="GO:0016887">
    <property type="term" value="F:ATP hydrolysis activity"/>
    <property type="evidence" value="ECO:0007669"/>
    <property type="project" value="InterPro"/>
</dbReference>
<keyword evidence="14" id="KW-1185">Reference proteome</keyword>
<dbReference type="FunFam" id="3.40.50.300:FF:000120">
    <property type="entry name" value="ATP-dependent chaperone ClpB"/>
    <property type="match status" value="1"/>
</dbReference>
<dbReference type="NCBIfam" id="TIGR03346">
    <property type="entry name" value="chaperone_ClpB"/>
    <property type="match status" value="1"/>
</dbReference>
<keyword evidence="5 10" id="KW-0067">ATP-binding</keyword>
<evidence type="ECO:0000256" key="8">
    <source>
        <dbReference type="ARBA" id="ARBA00026057"/>
    </source>
</evidence>
<evidence type="ECO:0000259" key="12">
    <source>
        <dbReference type="PROSITE" id="PS51903"/>
    </source>
</evidence>
<comment type="subunit">
    <text evidence="11">Homohexamer; The oligomerization is ATP-dependent.</text>
</comment>
<evidence type="ECO:0000256" key="7">
    <source>
        <dbReference type="ARBA" id="ARBA00023186"/>
    </source>
</evidence>
<keyword evidence="4 10" id="KW-0547">Nucleotide-binding</keyword>
<keyword evidence="3 9" id="KW-0677">Repeat</keyword>
<dbReference type="AlphaFoldDB" id="A0A1D7XHM2"/>
<dbReference type="PRINTS" id="PR00300">
    <property type="entry name" value="CLPPROTEASEA"/>
</dbReference>
<dbReference type="PANTHER" id="PTHR11638">
    <property type="entry name" value="ATP-DEPENDENT CLP PROTEASE"/>
    <property type="match status" value="1"/>
</dbReference>
<dbReference type="InterPro" id="IPR003959">
    <property type="entry name" value="ATPase_AAA_core"/>
</dbReference>
<name>A0A1D7XHM2_9CLOT</name>
<evidence type="ECO:0000256" key="9">
    <source>
        <dbReference type="PROSITE-ProRule" id="PRU01251"/>
    </source>
</evidence>
<dbReference type="STRING" id="394958.BGI42_03565"/>
<sequence>MNVEKMTLRVQQALNDANVIAVKYNHQQIDVIHVFSALVNQDDGLVPNIFTKMGIQVKSLKDNLDRIMDSMPKVLGEGASSAGVYITRKVDEVLIKAEEISKKFEDSYISVEHLMLAIMDIDKNGEVAKLLDKYNISKDKFLKVLSEVRGSQRVDTQDPEGTYDALAKYGTNLVELAKKHKLDPVIGRDEEIRRTIRILSRRTKNNPVLIGEPGVGKTAIVEGLAERIVRGDVPEGLKEKIIFSLDMGSLIAGAKYRGEFEERLKAVLKEVQNSEGRIILFIDEIHTIVGAGKTDGAMDAGNLIKPLLARGELHCIGATTFDEYRQYIEKDKALERRFQPVIVGEPTVEDTISILRGLKERFEIHHGIRIHDSAIISAAKLSDRYIQDRYLPDKAIDLIDEAGAMIRSEIDSLPTELDVIRRKIFKLEIEREALSKENDEGSKKRLVDLEKELAGLKEKNDEMTAKYEKEKSHIVVLKNIKEELDEARGELEAAQRNYDYNMVAEIQYSKIPALEEKLKEVESEVKENYEGALLKEEVTEEEVSQILSKWTGIPVSNILEGERDKLLRLEDEMRKRVIGQDEAIESVTNAILRARAGLKDVNRPIGSFIFLGPTGVGKTELAKTLARNLFDSEENIIRIDMSEYMEKHSVSRLVGAPPGYVGYDEGGQLTEAVRRNPYSVILFDEIEKAHDDVFNIFLQILDDGRLTDNKGKTVDFKNTIIIMTSNIGSNYLLENKSEDHVDQSIKEDVMNQLKLRFKPEFLNRVDDIIMFKPLSEKGIKQIINIFLKEVNTRLKEKNIVLEVTDAAKLIMAREGYDPIYGARPLKRYIQNTLENNLARMIIKGDLIYGSKVIVDGENEEIILKPIND</sequence>
<comment type="similarity">
    <text evidence="2 10">Belongs to the ClpA/ClpB family.</text>
</comment>
<evidence type="ECO:0000256" key="1">
    <source>
        <dbReference type="ARBA" id="ARBA00004496"/>
    </source>
</evidence>
<dbReference type="FunFam" id="3.40.50.300:FF:000010">
    <property type="entry name" value="Chaperone clpB 1, putative"/>
    <property type="match status" value="1"/>
</dbReference>
<dbReference type="Pfam" id="PF17871">
    <property type="entry name" value="AAA_lid_9"/>
    <property type="match status" value="1"/>
</dbReference>
<dbReference type="FunFam" id="1.10.8.60:FF:000017">
    <property type="entry name" value="ATP-dependent chaperone ClpB"/>
    <property type="match status" value="1"/>
</dbReference>
<dbReference type="Pfam" id="PF10431">
    <property type="entry name" value="ClpB_D2-small"/>
    <property type="match status" value="1"/>
</dbReference>
<dbReference type="InterPro" id="IPR050130">
    <property type="entry name" value="ClpA_ClpB"/>
</dbReference>
<gene>
    <name evidence="11 13" type="primary">clpB</name>
    <name evidence="13" type="ORF">BGI42_03565</name>
</gene>
<dbReference type="FunFam" id="3.40.50.300:FF:000025">
    <property type="entry name" value="ATP-dependent Clp protease subunit"/>
    <property type="match status" value="1"/>
</dbReference>
<dbReference type="Pfam" id="PF00004">
    <property type="entry name" value="AAA"/>
    <property type="match status" value="1"/>
</dbReference>
<dbReference type="GO" id="GO:0034605">
    <property type="term" value="P:cellular response to heat"/>
    <property type="evidence" value="ECO:0007669"/>
    <property type="project" value="TreeGrafter"/>
</dbReference>
<keyword evidence="11" id="KW-0963">Cytoplasm</keyword>
<dbReference type="GO" id="GO:0005524">
    <property type="term" value="F:ATP binding"/>
    <property type="evidence" value="ECO:0007669"/>
    <property type="project" value="UniProtKB-UniRule"/>
</dbReference>
<evidence type="ECO:0000256" key="10">
    <source>
        <dbReference type="RuleBase" id="RU004432"/>
    </source>
</evidence>
<dbReference type="KEGG" id="ctae:BGI42_03565"/>
<evidence type="ECO:0000256" key="11">
    <source>
        <dbReference type="RuleBase" id="RU362034"/>
    </source>
</evidence>
<proteinExistence type="inferred from homology"/>
<dbReference type="PROSITE" id="PS00871">
    <property type="entry name" value="CLPAB_2"/>
    <property type="match status" value="1"/>
</dbReference>
<evidence type="ECO:0000256" key="4">
    <source>
        <dbReference type="ARBA" id="ARBA00022741"/>
    </source>
</evidence>
<dbReference type="PROSITE" id="PS51903">
    <property type="entry name" value="CLP_R"/>
    <property type="match status" value="1"/>
</dbReference>
<dbReference type="Pfam" id="PF02861">
    <property type="entry name" value="Clp_N"/>
    <property type="match status" value="1"/>
</dbReference>
<dbReference type="OrthoDB" id="9803641at2"/>
<dbReference type="InterPro" id="IPR017730">
    <property type="entry name" value="Chaperonin_ClpB"/>
</dbReference>
<dbReference type="InterPro" id="IPR003593">
    <property type="entry name" value="AAA+_ATPase"/>
</dbReference>
<protein>
    <recommendedName>
        <fullName evidence="11">Chaperone protein ClpB</fullName>
    </recommendedName>
</protein>
<dbReference type="Gene3D" id="1.10.1780.10">
    <property type="entry name" value="Clp, N-terminal domain"/>
    <property type="match status" value="1"/>
</dbReference>
<evidence type="ECO:0000256" key="3">
    <source>
        <dbReference type="ARBA" id="ARBA00022737"/>
    </source>
</evidence>
<evidence type="ECO:0000256" key="6">
    <source>
        <dbReference type="ARBA" id="ARBA00023054"/>
    </source>
</evidence>
<feature type="domain" description="Clp R" evidence="12">
    <location>
        <begin position="3"/>
        <end position="151"/>
    </location>
</feature>
<dbReference type="InterPro" id="IPR018368">
    <property type="entry name" value="ClpA/B_CS1"/>
</dbReference>
<organism evidence="13 14">
    <name type="scientific">Clostridium taeniosporum</name>
    <dbReference type="NCBI Taxonomy" id="394958"/>
    <lineage>
        <taxon>Bacteria</taxon>
        <taxon>Bacillati</taxon>
        <taxon>Bacillota</taxon>
        <taxon>Clostridia</taxon>
        <taxon>Eubacteriales</taxon>
        <taxon>Clostridiaceae</taxon>
        <taxon>Clostridium</taxon>
    </lineage>
</organism>
<comment type="function">
    <text evidence="11">Part of a stress-induced multi-chaperone system, it is involved in the recovery of the cell from heat-induced damage, in cooperation with DnaK, DnaJ and GrpE.</text>
</comment>
<dbReference type="InterPro" id="IPR027417">
    <property type="entry name" value="P-loop_NTPase"/>
</dbReference>
<dbReference type="SUPFAM" id="SSF52540">
    <property type="entry name" value="P-loop containing nucleoside triphosphate hydrolases"/>
    <property type="match status" value="2"/>
</dbReference>
<comment type="subcellular location">
    <subcellularLocation>
        <location evidence="1 11">Cytoplasm</location>
    </subcellularLocation>
</comment>
<dbReference type="CDD" id="cd00009">
    <property type="entry name" value="AAA"/>
    <property type="match status" value="1"/>
</dbReference>
<dbReference type="InterPro" id="IPR041546">
    <property type="entry name" value="ClpA/ClpB_AAA_lid"/>
</dbReference>
<dbReference type="InterPro" id="IPR019489">
    <property type="entry name" value="Clp_ATPase_C"/>
</dbReference>
<evidence type="ECO:0000313" key="13">
    <source>
        <dbReference type="EMBL" id="AOR22845.1"/>
    </source>
</evidence>
<comment type="subunit">
    <text evidence="8">Homohexamer. The oligomerization is ATP-dependent.</text>
</comment>
<keyword evidence="6 11" id="KW-0175">Coiled coil</keyword>
<dbReference type="EMBL" id="CP017253">
    <property type="protein sequence ID" value="AOR22845.1"/>
    <property type="molecule type" value="Genomic_DNA"/>
</dbReference>
<keyword evidence="7 10" id="KW-0143">Chaperone</keyword>
<dbReference type="Proteomes" id="UP000094652">
    <property type="component" value="Chromosome"/>
</dbReference>
<dbReference type="SUPFAM" id="SSF81923">
    <property type="entry name" value="Double Clp-N motif"/>
    <property type="match status" value="1"/>
</dbReference>
<dbReference type="GO" id="GO:0005737">
    <property type="term" value="C:cytoplasm"/>
    <property type="evidence" value="ECO:0007669"/>
    <property type="project" value="UniProtKB-SubCell"/>
</dbReference>
<dbReference type="PANTHER" id="PTHR11638:SF18">
    <property type="entry name" value="HEAT SHOCK PROTEIN 104"/>
    <property type="match status" value="1"/>
</dbReference>
<dbReference type="Pfam" id="PF07724">
    <property type="entry name" value="AAA_2"/>
    <property type="match status" value="1"/>
</dbReference>
<feature type="coiled-coil region" evidence="11">
    <location>
        <begin position="417"/>
        <end position="524"/>
    </location>
</feature>
<evidence type="ECO:0000256" key="5">
    <source>
        <dbReference type="ARBA" id="ARBA00022840"/>
    </source>
</evidence>
<dbReference type="SMART" id="SM01086">
    <property type="entry name" value="ClpB_D2-small"/>
    <property type="match status" value="1"/>
</dbReference>
<dbReference type="InterPro" id="IPR001270">
    <property type="entry name" value="ClpA/B"/>
</dbReference>
<dbReference type="InterPro" id="IPR028299">
    <property type="entry name" value="ClpA/B_CS2"/>
</dbReference>
<evidence type="ECO:0000256" key="2">
    <source>
        <dbReference type="ARBA" id="ARBA00008675"/>
    </source>
</evidence>
<evidence type="ECO:0000313" key="14">
    <source>
        <dbReference type="Proteomes" id="UP000094652"/>
    </source>
</evidence>
<dbReference type="GO" id="GO:0042026">
    <property type="term" value="P:protein refolding"/>
    <property type="evidence" value="ECO:0007669"/>
    <property type="project" value="UniProtKB-UniRule"/>
</dbReference>
<dbReference type="Gene3D" id="3.40.50.300">
    <property type="entry name" value="P-loop containing nucleotide triphosphate hydrolases"/>
    <property type="match status" value="3"/>
</dbReference>
<dbReference type="CDD" id="cd19499">
    <property type="entry name" value="RecA-like_ClpB_Hsp104-like"/>
    <property type="match status" value="1"/>
</dbReference>
<accession>A0A1D7XHM2</accession>